<keyword evidence="4" id="KW-1185">Reference proteome</keyword>
<dbReference type="InterPro" id="IPR000073">
    <property type="entry name" value="AB_hydrolase_1"/>
</dbReference>
<evidence type="ECO:0000313" key="3">
    <source>
        <dbReference type="EMBL" id="MFD1237413.1"/>
    </source>
</evidence>
<dbReference type="EMBL" id="JBHTMB010000287">
    <property type="protein sequence ID" value="MFD1237413.1"/>
    <property type="molecule type" value="Genomic_DNA"/>
</dbReference>
<comment type="caution">
    <text evidence="3">The sequence shown here is derived from an EMBL/GenBank/DDBJ whole genome shotgun (WGS) entry which is preliminary data.</text>
</comment>
<dbReference type="Proteomes" id="UP001597182">
    <property type="component" value="Unassembled WGS sequence"/>
</dbReference>
<organism evidence="3 4">
    <name type="scientific">Pseudonocardia benzenivorans</name>
    <dbReference type="NCBI Taxonomy" id="228005"/>
    <lineage>
        <taxon>Bacteria</taxon>
        <taxon>Bacillati</taxon>
        <taxon>Actinomycetota</taxon>
        <taxon>Actinomycetes</taxon>
        <taxon>Pseudonocardiales</taxon>
        <taxon>Pseudonocardiaceae</taxon>
        <taxon>Pseudonocardia</taxon>
    </lineage>
</organism>
<dbReference type="InterPro" id="IPR050266">
    <property type="entry name" value="AB_hydrolase_sf"/>
</dbReference>
<dbReference type="RefSeq" id="WP_379653303.1">
    <property type="nucleotide sequence ID" value="NZ_JBHTMB010000287.1"/>
</dbReference>
<feature type="domain" description="AB hydrolase-1" evidence="2">
    <location>
        <begin position="29"/>
        <end position="273"/>
    </location>
</feature>
<dbReference type="PANTHER" id="PTHR43798:SF31">
    <property type="entry name" value="AB HYDROLASE SUPERFAMILY PROTEIN YCLE"/>
    <property type="match status" value="1"/>
</dbReference>
<sequence length="283" mass="30095">MSTITTTDVKAGEHVIRLNRAGEGNAEAVLFLHGSGPGATGMSNFSGNVDAFAGDYDCLVIDQVGWGDSSHPDELPPGGRVRQIVAANFAMLDELGIEKVHLVGNSLGGAVALNMVVRAPDRIGKVIGMGSAGAGGAAAAPTPELMKLITFYNDPSIESMKELISYMLVNPGLFGDRLNEIAEERLKVALRPEVRRSHELTFAPSTGLVGMSVPETALGRITNDVLLIHGREDPVVRLEGSEWFARRIPNARLFAIPQCAHWAQIEAADTFNALATAFLAGRI</sequence>
<dbReference type="SUPFAM" id="SSF53474">
    <property type="entry name" value="alpha/beta-Hydrolases"/>
    <property type="match status" value="1"/>
</dbReference>
<dbReference type="PANTHER" id="PTHR43798">
    <property type="entry name" value="MONOACYLGLYCEROL LIPASE"/>
    <property type="match status" value="1"/>
</dbReference>
<dbReference type="Gene3D" id="3.40.50.1820">
    <property type="entry name" value="alpha/beta hydrolase"/>
    <property type="match status" value="1"/>
</dbReference>
<dbReference type="GO" id="GO:0016787">
    <property type="term" value="F:hydrolase activity"/>
    <property type="evidence" value="ECO:0007669"/>
    <property type="project" value="UniProtKB-KW"/>
</dbReference>
<protein>
    <submittedName>
        <fullName evidence="3">Alpha/beta fold hydrolase</fullName>
    </submittedName>
</protein>
<evidence type="ECO:0000256" key="1">
    <source>
        <dbReference type="ARBA" id="ARBA00022801"/>
    </source>
</evidence>
<evidence type="ECO:0000259" key="2">
    <source>
        <dbReference type="Pfam" id="PF12697"/>
    </source>
</evidence>
<proteinExistence type="predicted"/>
<keyword evidence="1 3" id="KW-0378">Hydrolase</keyword>
<name>A0ABW3VSH0_9PSEU</name>
<accession>A0ABW3VSH0</accession>
<evidence type="ECO:0000313" key="4">
    <source>
        <dbReference type="Proteomes" id="UP001597182"/>
    </source>
</evidence>
<dbReference type="InterPro" id="IPR029058">
    <property type="entry name" value="AB_hydrolase_fold"/>
</dbReference>
<dbReference type="Pfam" id="PF12697">
    <property type="entry name" value="Abhydrolase_6"/>
    <property type="match status" value="1"/>
</dbReference>
<gene>
    <name evidence="3" type="ORF">ACFQ34_29370</name>
</gene>
<reference evidence="4" key="1">
    <citation type="journal article" date="2019" name="Int. J. Syst. Evol. Microbiol.">
        <title>The Global Catalogue of Microorganisms (GCM) 10K type strain sequencing project: providing services to taxonomists for standard genome sequencing and annotation.</title>
        <authorList>
            <consortium name="The Broad Institute Genomics Platform"/>
            <consortium name="The Broad Institute Genome Sequencing Center for Infectious Disease"/>
            <person name="Wu L."/>
            <person name="Ma J."/>
        </authorList>
    </citation>
    <scope>NUCLEOTIDE SEQUENCE [LARGE SCALE GENOMIC DNA]</scope>
    <source>
        <strain evidence="4">CCUG 49018</strain>
    </source>
</reference>
<dbReference type="PRINTS" id="PR00111">
    <property type="entry name" value="ABHYDROLASE"/>
</dbReference>